<gene>
    <name evidence="1" type="ORF">ABB37_06066</name>
</gene>
<evidence type="ECO:0000313" key="2">
    <source>
        <dbReference type="Proteomes" id="UP000037923"/>
    </source>
</evidence>
<evidence type="ECO:0000313" key="1">
    <source>
        <dbReference type="EMBL" id="KPA78439.1"/>
    </source>
</evidence>
<dbReference type="RefSeq" id="XP_015656878.1">
    <property type="nucleotide sequence ID" value="XM_015804304.1"/>
</dbReference>
<protein>
    <submittedName>
        <fullName evidence="1">Uncharacterized protein</fullName>
    </submittedName>
</protein>
<accession>A0A0M9FYC8</accession>
<dbReference type="AlphaFoldDB" id="A0A0M9FYC8"/>
<dbReference type="EMBL" id="LGTL01000013">
    <property type="protein sequence ID" value="KPA78439.1"/>
    <property type="molecule type" value="Genomic_DNA"/>
</dbReference>
<dbReference type="GeneID" id="26906355"/>
<keyword evidence="2" id="KW-1185">Reference proteome</keyword>
<comment type="caution">
    <text evidence="1">The sequence shown here is derived from an EMBL/GenBank/DDBJ whole genome shotgun (WGS) entry which is preliminary data.</text>
</comment>
<dbReference type="OrthoDB" id="277568at2759"/>
<name>A0A0M9FYC8_LEPPY</name>
<organism evidence="1 2">
    <name type="scientific">Leptomonas pyrrhocoris</name>
    <name type="common">Firebug parasite</name>
    <dbReference type="NCBI Taxonomy" id="157538"/>
    <lineage>
        <taxon>Eukaryota</taxon>
        <taxon>Discoba</taxon>
        <taxon>Euglenozoa</taxon>
        <taxon>Kinetoplastea</taxon>
        <taxon>Metakinetoplastina</taxon>
        <taxon>Trypanosomatida</taxon>
        <taxon>Trypanosomatidae</taxon>
        <taxon>Leishmaniinae</taxon>
        <taxon>Leptomonas</taxon>
    </lineage>
</organism>
<sequence length="131" mass="14378">MNSYADRGYRIVWLEHYPVLHHASLFTVEKTLAPVVRLWRECGSHLTVTVVLSAMSCVTATRRQGMELSFVVPQAGLLQFFVGEMNVSLQPDAKAASIVGCGARGSAFLHTMHRDFAGNAGLPYVDIADLQ</sequence>
<dbReference type="VEuPathDB" id="TriTrypDB:LpyrH10_13_0110"/>
<reference evidence="1 2" key="1">
    <citation type="submission" date="2015-07" db="EMBL/GenBank/DDBJ databases">
        <title>High-quality genome of monoxenous trypanosomatid Leptomonas pyrrhocoris.</title>
        <authorList>
            <person name="Flegontov P."/>
            <person name="Butenko A."/>
            <person name="Firsov S."/>
            <person name="Vlcek C."/>
            <person name="Logacheva M.D."/>
            <person name="Field M."/>
            <person name="Filatov D."/>
            <person name="Flegontova O."/>
            <person name="Gerasimov E."/>
            <person name="Jackson A.P."/>
            <person name="Kelly S."/>
            <person name="Opperdoes F."/>
            <person name="O'Reilly A."/>
            <person name="Votypka J."/>
            <person name="Yurchenko V."/>
            <person name="Lukes J."/>
        </authorList>
    </citation>
    <scope>NUCLEOTIDE SEQUENCE [LARGE SCALE GENOMIC DNA]</scope>
    <source>
        <strain evidence="1">H10</strain>
    </source>
</reference>
<proteinExistence type="predicted"/>
<dbReference type="Proteomes" id="UP000037923">
    <property type="component" value="Unassembled WGS sequence"/>
</dbReference>